<keyword evidence="1" id="KW-1133">Transmembrane helix</keyword>
<organism evidence="2 3">
    <name type="scientific">Candidatus Schekmanbacteria bacterium RBG_13_48_7</name>
    <dbReference type="NCBI Taxonomy" id="1817878"/>
    <lineage>
        <taxon>Bacteria</taxon>
        <taxon>Candidatus Schekmaniibacteriota</taxon>
    </lineage>
</organism>
<comment type="caution">
    <text evidence="2">The sequence shown here is derived from an EMBL/GenBank/DDBJ whole genome shotgun (WGS) entry which is preliminary data.</text>
</comment>
<evidence type="ECO:0000313" key="3">
    <source>
        <dbReference type="Proteomes" id="UP000179266"/>
    </source>
</evidence>
<feature type="transmembrane region" description="Helical" evidence="1">
    <location>
        <begin position="477"/>
        <end position="499"/>
    </location>
</feature>
<name>A0A1F7S291_9BACT</name>
<protein>
    <recommendedName>
        <fullName evidence="4">Exo-alpha-sialidase</fullName>
    </recommendedName>
</protein>
<evidence type="ECO:0000256" key="1">
    <source>
        <dbReference type="SAM" id="Phobius"/>
    </source>
</evidence>
<evidence type="ECO:0000313" key="2">
    <source>
        <dbReference type="EMBL" id="OGL47364.1"/>
    </source>
</evidence>
<proteinExistence type="predicted"/>
<dbReference type="Proteomes" id="UP000179266">
    <property type="component" value="Unassembled WGS sequence"/>
</dbReference>
<keyword evidence="1" id="KW-0472">Membrane</keyword>
<reference evidence="2 3" key="1">
    <citation type="journal article" date="2016" name="Nat. Commun.">
        <title>Thousands of microbial genomes shed light on interconnected biogeochemical processes in an aquifer system.</title>
        <authorList>
            <person name="Anantharaman K."/>
            <person name="Brown C.T."/>
            <person name="Hug L.A."/>
            <person name="Sharon I."/>
            <person name="Castelle C.J."/>
            <person name="Probst A.J."/>
            <person name="Thomas B.C."/>
            <person name="Singh A."/>
            <person name="Wilkins M.J."/>
            <person name="Karaoz U."/>
            <person name="Brodie E.L."/>
            <person name="Williams K.H."/>
            <person name="Hubbard S.S."/>
            <person name="Banfield J.F."/>
        </authorList>
    </citation>
    <scope>NUCLEOTIDE SEQUENCE [LARGE SCALE GENOMIC DNA]</scope>
</reference>
<sequence length="503" mass="55064">MLTNYLLSIFLQKQVRCLFLIVIFCLLSSNINAQWSADPLVNLKVGFGAESQFQAKICPCSDGGCYISWYDEGSSYDVRLQRLDADGYEKWASNGIIVADLNLSWVQDYGMDVDSSDNVILAFLDDRLPSMQVTANLISPDGTLLWGADGVQLTSAPGTAFLGMPKAAVTDDGYYVIGWSQESDGVLQKLAADGTPQWSSPVIICDLGTETFQLSDLKSSDAGSVIVSLIREIFPVYRYLDAQKIDADGNFLWGLPHVNVFDGGSLQMGNFPEFVSDGNGGAVFGWYHVSAGLQCNVQRIYSDGSEAFAHNGVAASVNTNFRAYPSVSFNQTTGEIFLFWVEMNSGETFQGVYGQKFASDGTRMWTDFGKEITPVDLNQTSNIRNLQYADGAMVYFIESISLSYDCIQGARVDTDGNFVWTPDILNVSTVSSYKTMLAAALSPKNISLLAWSDDRNDTGDVYTQNVHTDGSMGIKSFTVPAVSTLMFVLILMVIGIATFRRLN</sequence>
<gene>
    <name evidence="2" type="ORF">A2161_10365</name>
</gene>
<keyword evidence="1" id="KW-0812">Transmembrane</keyword>
<dbReference type="EMBL" id="MGDD01000080">
    <property type="protein sequence ID" value="OGL47364.1"/>
    <property type="molecule type" value="Genomic_DNA"/>
</dbReference>
<dbReference type="AlphaFoldDB" id="A0A1F7S291"/>
<evidence type="ECO:0008006" key="4">
    <source>
        <dbReference type="Google" id="ProtNLM"/>
    </source>
</evidence>
<accession>A0A1F7S291</accession>